<dbReference type="EMBL" id="CAJOAY010003394">
    <property type="protein sequence ID" value="CAF4019574.1"/>
    <property type="molecule type" value="Genomic_DNA"/>
</dbReference>
<dbReference type="Proteomes" id="UP000663891">
    <property type="component" value="Unassembled WGS sequence"/>
</dbReference>
<accession>A0A819Q1D8</accession>
<dbReference type="AlphaFoldDB" id="A0A819Q1D8"/>
<proteinExistence type="predicted"/>
<comment type="caution">
    <text evidence="3">The sequence shown here is derived from an EMBL/GenBank/DDBJ whole genome shotgun (WGS) entry which is preliminary data.</text>
</comment>
<dbReference type="EMBL" id="CAJNON010001518">
    <property type="protein sequence ID" value="CAF1468669.1"/>
    <property type="molecule type" value="Genomic_DNA"/>
</dbReference>
<gene>
    <name evidence="3" type="ORF">OKA104_LOCUS30878</name>
    <name evidence="2" type="ORF">VCS650_LOCUS40480</name>
</gene>
<feature type="region of interest" description="Disordered" evidence="1">
    <location>
        <begin position="227"/>
        <end position="364"/>
    </location>
</feature>
<feature type="compositionally biased region" description="Polar residues" evidence="1">
    <location>
        <begin position="248"/>
        <end position="265"/>
    </location>
</feature>
<feature type="compositionally biased region" description="Basic and acidic residues" evidence="1">
    <location>
        <begin position="314"/>
        <end position="326"/>
    </location>
</feature>
<dbReference type="Proteomes" id="UP000663881">
    <property type="component" value="Unassembled WGS sequence"/>
</dbReference>
<reference evidence="3" key="1">
    <citation type="submission" date="2021-02" db="EMBL/GenBank/DDBJ databases">
        <authorList>
            <person name="Nowell W R."/>
        </authorList>
    </citation>
    <scope>NUCLEOTIDE SEQUENCE</scope>
</reference>
<name>A0A819Q1D8_9BILA</name>
<evidence type="ECO:0000256" key="1">
    <source>
        <dbReference type="SAM" id="MobiDB-lite"/>
    </source>
</evidence>
<dbReference type="OrthoDB" id="10029168at2759"/>
<feature type="compositionally biased region" description="Polar residues" evidence="1">
    <location>
        <begin position="333"/>
        <end position="345"/>
    </location>
</feature>
<evidence type="ECO:0000313" key="2">
    <source>
        <dbReference type="EMBL" id="CAF1468669.1"/>
    </source>
</evidence>
<evidence type="ECO:0000313" key="3">
    <source>
        <dbReference type="EMBL" id="CAF4019574.1"/>
    </source>
</evidence>
<protein>
    <submittedName>
        <fullName evidence="3">Uncharacterized protein</fullName>
    </submittedName>
</protein>
<organism evidence="3 4">
    <name type="scientific">Adineta steineri</name>
    <dbReference type="NCBI Taxonomy" id="433720"/>
    <lineage>
        <taxon>Eukaryota</taxon>
        <taxon>Metazoa</taxon>
        <taxon>Spiralia</taxon>
        <taxon>Gnathifera</taxon>
        <taxon>Rotifera</taxon>
        <taxon>Eurotatoria</taxon>
        <taxon>Bdelloidea</taxon>
        <taxon>Adinetida</taxon>
        <taxon>Adinetidae</taxon>
        <taxon>Adineta</taxon>
    </lineage>
</organism>
<sequence>MSDPDLSRSSNKKQNDQINEKLWNDIEIDFRLEAFKFPDNKIYGIVKVIPESSRRFIEKFILVVNKRTKIDFHVSYDSIAASGFNTNTKDPSAYVKAIPNNKKWSQEPKLSDYFHFTGEVFALSPTISFTWPDKEENPKADLIVKWFHLGDKTAHKYIMYLDDIRQKQIEDVFYVSIQGFESGTSHTFQLVAKLLNGKETYRSDLMEFKVPERDSYKNQETEFITVTNELPPRNIPSIPLIENDKTSAENVNNKQQCRESSSVSREQTRKPSAVPKERSRKPSVTPKEQSPKPASLPEEPPKSDNKMYTCCNDSPHEKFPGIEHYLKNIGDTIPTSPKSLINGNKKSVPPKEKTNNDDDDVVMS</sequence>
<evidence type="ECO:0000313" key="4">
    <source>
        <dbReference type="Proteomes" id="UP000663881"/>
    </source>
</evidence>